<comment type="subcellular location">
    <subcellularLocation>
        <location evidence="1 6">Membrane</location>
        <topology evidence="1 6">Multi-pass membrane protein</topology>
    </subcellularLocation>
</comment>
<dbReference type="PANTHER" id="PTHR12608:SF1">
    <property type="entry name" value="TRANSMEMBRANE PROTEIN 165"/>
    <property type="match status" value="1"/>
</dbReference>
<keyword evidence="6" id="KW-0732">Signal</keyword>
<feature type="transmembrane region" description="Helical" evidence="6">
    <location>
        <begin position="217"/>
        <end position="238"/>
    </location>
</feature>
<dbReference type="GO" id="GO:0032468">
    <property type="term" value="P:Golgi calcium ion homeostasis"/>
    <property type="evidence" value="ECO:0007669"/>
    <property type="project" value="TreeGrafter"/>
</dbReference>
<feature type="signal peptide" evidence="6">
    <location>
        <begin position="1"/>
        <end position="23"/>
    </location>
</feature>
<evidence type="ECO:0000256" key="3">
    <source>
        <dbReference type="ARBA" id="ARBA00022692"/>
    </source>
</evidence>
<feature type="transmembrane region" description="Helical" evidence="6">
    <location>
        <begin position="57"/>
        <end position="84"/>
    </location>
</feature>
<keyword evidence="5 6" id="KW-0472">Membrane</keyword>
<feature type="transmembrane region" description="Helical" evidence="6">
    <location>
        <begin position="121"/>
        <end position="140"/>
    </location>
</feature>
<accession>A0A0X3NSX7</accession>
<feature type="transmembrane region" description="Helical" evidence="6">
    <location>
        <begin position="179"/>
        <end position="197"/>
    </location>
</feature>
<dbReference type="PANTHER" id="PTHR12608">
    <property type="entry name" value="TRANSMEMBRANE PROTEIN HTP-1 RELATED"/>
    <property type="match status" value="1"/>
</dbReference>
<sequence>MSGLCSVAFILFPLVAVVVITQSAVVKIPSNAQDSRDILQPGKVLLPTPPTDKTARFLSGFMASIYVIVISELGDKTFFIAAILSIHHPRLVVYSGAMFALITMTVLSALLGYTTEILPRIYTFYLSGALFIIFGVKMLYDAYSLSPDDAKEEYQEVEQQIGSADINSGSKSHARLRALLRKVLSPIFAEAFLMTFLAEWGDRSQLTTIVLAARENVLGVITGGILGHGFCTGLAVLAGRVVAQKVSVKWLTFIGGVTFICFGVFTFASDPSIK</sequence>
<feature type="transmembrane region" description="Helical" evidence="6">
    <location>
        <begin position="250"/>
        <end position="268"/>
    </location>
</feature>
<dbReference type="GO" id="GO:0015085">
    <property type="term" value="F:calcium ion transmembrane transporter activity"/>
    <property type="evidence" value="ECO:0007669"/>
    <property type="project" value="TreeGrafter"/>
</dbReference>
<dbReference type="GO" id="GO:0005794">
    <property type="term" value="C:Golgi apparatus"/>
    <property type="evidence" value="ECO:0007669"/>
    <property type="project" value="TreeGrafter"/>
</dbReference>
<evidence type="ECO:0000256" key="5">
    <source>
        <dbReference type="ARBA" id="ARBA00023136"/>
    </source>
</evidence>
<dbReference type="GO" id="GO:0032472">
    <property type="term" value="P:Golgi calcium ion transport"/>
    <property type="evidence" value="ECO:0007669"/>
    <property type="project" value="TreeGrafter"/>
</dbReference>
<dbReference type="Pfam" id="PF01169">
    <property type="entry name" value="GDT1"/>
    <property type="match status" value="2"/>
</dbReference>
<keyword evidence="4 6" id="KW-1133">Transmembrane helix</keyword>
<evidence type="ECO:0000256" key="4">
    <source>
        <dbReference type="ARBA" id="ARBA00022989"/>
    </source>
</evidence>
<dbReference type="PROSITE" id="PS01214">
    <property type="entry name" value="UPF0016"/>
    <property type="match status" value="1"/>
</dbReference>
<dbReference type="GO" id="GO:0016020">
    <property type="term" value="C:membrane"/>
    <property type="evidence" value="ECO:0007669"/>
    <property type="project" value="UniProtKB-SubCell"/>
</dbReference>
<dbReference type="InterPro" id="IPR049555">
    <property type="entry name" value="GDT1-like_CS"/>
</dbReference>
<feature type="chain" id="PRO_5017497747" description="GDT1 family protein" evidence="6">
    <location>
        <begin position="24"/>
        <end position="274"/>
    </location>
</feature>
<dbReference type="InterPro" id="IPR001727">
    <property type="entry name" value="GDT1-like"/>
</dbReference>
<evidence type="ECO:0000256" key="2">
    <source>
        <dbReference type="ARBA" id="ARBA00009190"/>
    </source>
</evidence>
<dbReference type="EMBL" id="GEEE01020356">
    <property type="protein sequence ID" value="JAP42869.1"/>
    <property type="molecule type" value="Transcribed_RNA"/>
</dbReference>
<reference evidence="7" key="1">
    <citation type="submission" date="2016-01" db="EMBL/GenBank/DDBJ databases">
        <title>Reference transcriptome for the parasite Schistocephalus solidus: insights into the molecular evolution of parasitism.</title>
        <authorList>
            <person name="Hebert F.O."/>
            <person name="Grambauer S."/>
            <person name="Barber I."/>
            <person name="Landry C.R."/>
            <person name="Aubin-Horth N."/>
        </authorList>
    </citation>
    <scope>NUCLEOTIDE SEQUENCE</scope>
</reference>
<feature type="transmembrane region" description="Helical" evidence="6">
    <location>
        <begin position="91"/>
        <end position="115"/>
    </location>
</feature>
<evidence type="ECO:0000256" key="1">
    <source>
        <dbReference type="ARBA" id="ARBA00004141"/>
    </source>
</evidence>
<dbReference type="GO" id="GO:0005384">
    <property type="term" value="F:manganese ion transmembrane transporter activity"/>
    <property type="evidence" value="ECO:0007669"/>
    <property type="project" value="TreeGrafter"/>
</dbReference>
<proteinExistence type="inferred from homology"/>
<evidence type="ECO:0000313" key="7">
    <source>
        <dbReference type="EMBL" id="JAP42869.1"/>
    </source>
</evidence>
<comment type="similarity">
    <text evidence="2 6">Belongs to the GDT1 family.</text>
</comment>
<name>A0A0X3NSX7_SCHSO</name>
<protein>
    <recommendedName>
        <fullName evidence="6">GDT1 family protein</fullName>
    </recommendedName>
</protein>
<keyword evidence="3 6" id="KW-0812">Transmembrane</keyword>
<organism evidence="7">
    <name type="scientific">Schistocephalus solidus</name>
    <name type="common">Tapeworm</name>
    <dbReference type="NCBI Taxonomy" id="70667"/>
    <lineage>
        <taxon>Eukaryota</taxon>
        <taxon>Metazoa</taxon>
        <taxon>Spiralia</taxon>
        <taxon>Lophotrochozoa</taxon>
        <taxon>Platyhelminthes</taxon>
        <taxon>Cestoda</taxon>
        <taxon>Eucestoda</taxon>
        <taxon>Diphyllobothriidea</taxon>
        <taxon>Diphyllobothriidae</taxon>
        <taxon>Schistocephalus</taxon>
    </lineage>
</organism>
<dbReference type="AlphaFoldDB" id="A0A0X3NSX7"/>
<evidence type="ECO:0000256" key="6">
    <source>
        <dbReference type="RuleBase" id="RU365102"/>
    </source>
</evidence>
<gene>
    <name evidence="7" type="primary">TM165</name>
    <name evidence="7" type="ORF">TR154489</name>
</gene>